<dbReference type="HAMAP" id="MF_00168">
    <property type="entry name" value="Q_tRNA_Tgt"/>
    <property type="match status" value="1"/>
</dbReference>
<feature type="binding site" evidence="7">
    <location>
        <position position="319"/>
    </location>
    <ligand>
        <name>Zn(2+)</name>
        <dbReference type="ChEBI" id="CHEBI:29105"/>
    </ligand>
</feature>
<name>A0A444J2W1_9BACT</name>
<feature type="binding site" evidence="7">
    <location>
        <position position="157"/>
    </location>
    <ligand>
        <name>substrate</name>
    </ligand>
</feature>
<dbReference type="InterPro" id="IPR002616">
    <property type="entry name" value="tRNA_ribo_trans-like"/>
</dbReference>
<keyword evidence="7" id="KW-0479">Metal-binding</keyword>
<dbReference type="GO" id="GO:0008479">
    <property type="term" value="F:tRNA-guanosine(34) queuine transglycosylase activity"/>
    <property type="evidence" value="ECO:0007669"/>
    <property type="project" value="UniProtKB-UniRule"/>
</dbReference>
<keyword evidence="3 7" id="KW-0808">Transferase</keyword>
<dbReference type="EC" id="2.4.2.29" evidence="7"/>
<gene>
    <name evidence="7" type="primary">tgt</name>
    <name evidence="9" type="ORF">H206_00506</name>
</gene>
<dbReference type="EMBL" id="MTKO01000034">
    <property type="protein sequence ID" value="RWX47484.1"/>
    <property type="molecule type" value="Genomic_DNA"/>
</dbReference>
<dbReference type="InterPro" id="IPR036511">
    <property type="entry name" value="TGT-like_sf"/>
</dbReference>
<keyword evidence="7" id="KW-0862">Zinc</keyword>
<comment type="cofactor">
    <cofactor evidence="7">
        <name>Zn(2+)</name>
        <dbReference type="ChEBI" id="CHEBI:29105"/>
    </cofactor>
    <text evidence="7">Binds 1 zinc ion per subunit.</text>
</comment>
<sequence>MPIAMPIKNTSLSPYTLLHQSSECPARCGQVQTLHGTFDTPVFMPVGTLGTVKAVTPENLEELGAQIILGNTYHLFIRPGHELIRSFGGLHGFMHWDKPILTDSGGFQIFSLKELAKITEEGATFRSHMDGAKLFLSPEKAVEIQEALGSDIMMVLDTCIPYPATLDEAREATALTARWAKRCREAQSPTGQLLFGILQGGMYPELRKPAAEELIEIGFDGYAMGGLSVGEPKELMHEMLDASVHLLPDSHPKYLMGVGTPEDLVEGVYRGVDMFDCVMPTRNARNGMLFTSQGRVVIKNSRYREDQRPLDEQCTCYTCRNYSRAYLRHLFQCREILAYQLNSIHNLHYYCTLMAGMRQAIAEDRFLDFRRNFYAQRESPH</sequence>
<evidence type="ECO:0000256" key="3">
    <source>
        <dbReference type="ARBA" id="ARBA00022679"/>
    </source>
</evidence>
<comment type="caution">
    <text evidence="9">The sequence shown here is derived from an EMBL/GenBank/DDBJ whole genome shotgun (WGS) entry which is preliminary data.</text>
</comment>
<feature type="binding site" evidence="7">
    <location>
        <position position="199"/>
    </location>
    <ligand>
        <name>substrate</name>
    </ligand>
</feature>
<dbReference type="Gene3D" id="3.20.20.105">
    <property type="entry name" value="Queuine tRNA-ribosyltransferase-like"/>
    <property type="match status" value="1"/>
</dbReference>
<dbReference type="NCBIfam" id="TIGR00430">
    <property type="entry name" value="Q_tRNA_tgt"/>
    <property type="match status" value="1"/>
</dbReference>
<accession>A0A444J2W1</accession>
<dbReference type="SUPFAM" id="SSF51713">
    <property type="entry name" value="tRNA-guanine transglycosylase"/>
    <property type="match status" value="1"/>
</dbReference>
<dbReference type="Proteomes" id="UP000287853">
    <property type="component" value="Unassembled WGS sequence"/>
</dbReference>
<evidence type="ECO:0000313" key="9">
    <source>
        <dbReference type="EMBL" id="RWX47484.1"/>
    </source>
</evidence>
<protein>
    <recommendedName>
        <fullName evidence="7">Queuine tRNA-ribosyltransferase</fullName>
        <ecNumber evidence="7">2.4.2.29</ecNumber>
    </recommendedName>
    <alternativeName>
        <fullName evidence="7">Guanine insertion enzyme</fullName>
    </alternativeName>
    <alternativeName>
        <fullName evidence="7">tRNA-guanine transglycosylase</fullName>
    </alternativeName>
</protein>
<dbReference type="GO" id="GO:0008616">
    <property type="term" value="P:tRNA queuosine(34) biosynthetic process"/>
    <property type="evidence" value="ECO:0007669"/>
    <property type="project" value="UniProtKB-UniRule"/>
</dbReference>
<dbReference type="GO" id="GO:0046872">
    <property type="term" value="F:metal ion binding"/>
    <property type="evidence" value="ECO:0007669"/>
    <property type="project" value="UniProtKB-KW"/>
</dbReference>
<dbReference type="PANTHER" id="PTHR46499">
    <property type="entry name" value="QUEUINE TRNA-RIBOSYLTRANSFERASE"/>
    <property type="match status" value="1"/>
</dbReference>
<evidence type="ECO:0000256" key="5">
    <source>
        <dbReference type="ARBA" id="ARBA00022785"/>
    </source>
</evidence>
<proteinExistence type="inferred from homology"/>
<keyword evidence="2 7" id="KW-0328">Glycosyltransferase</keyword>
<evidence type="ECO:0000256" key="2">
    <source>
        <dbReference type="ARBA" id="ARBA00022676"/>
    </source>
</evidence>
<keyword evidence="10" id="KW-1185">Reference proteome</keyword>
<dbReference type="InterPro" id="IPR050076">
    <property type="entry name" value="ArchSynthase1/Queuine_TRR"/>
</dbReference>
<evidence type="ECO:0000256" key="6">
    <source>
        <dbReference type="ARBA" id="ARBA00050112"/>
    </source>
</evidence>
<comment type="catalytic activity">
    <reaction evidence="6 7">
        <text>7-aminomethyl-7-carbaguanine + guanosine(34) in tRNA = 7-aminomethyl-7-carbaguanosine(34) in tRNA + guanine</text>
        <dbReference type="Rhea" id="RHEA:24104"/>
        <dbReference type="Rhea" id="RHEA-COMP:10341"/>
        <dbReference type="Rhea" id="RHEA-COMP:10342"/>
        <dbReference type="ChEBI" id="CHEBI:16235"/>
        <dbReference type="ChEBI" id="CHEBI:58703"/>
        <dbReference type="ChEBI" id="CHEBI:74269"/>
        <dbReference type="ChEBI" id="CHEBI:82833"/>
        <dbReference type="EC" id="2.4.2.29"/>
    </reaction>
</comment>
<feature type="binding site" evidence="7">
    <location>
        <position position="345"/>
    </location>
    <ligand>
        <name>Zn(2+)</name>
        <dbReference type="ChEBI" id="CHEBI:29105"/>
    </ligand>
</feature>
<comment type="similarity">
    <text evidence="7">Belongs to the queuine tRNA-ribosyltransferase family.</text>
</comment>
<feature type="binding site" evidence="7">
    <location>
        <begin position="103"/>
        <end position="107"/>
    </location>
    <ligand>
        <name>substrate</name>
    </ligand>
</feature>
<feature type="binding site" evidence="7">
    <location>
        <position position="226"/>
    </location>
    <ligand>
        <name>substrate</name>
    </ligand>
</feature>
<evidence type="ECO:0000256" key="4">
    <source>
        <dbReference type="ARBA" id="ARBA00022694"/>
    </source>
</evidence>
<dbReference type="Pfam" id="PF01702">
    <property type="entry name" value="TGT"/>
    <property type="match status" value="1"/>
</dbReference>
<dbReference type="PANTHER" id="PTHR46499:SF1">
    <property type="entry name" value="QUEUINE TRNA-RIBOSYLTRANSFERASE"/>
    <property type="match status" value="1"/>
</dbReference>
<evidence type="ECO:0000256" key="1">
    <source>
        <dbReference type="ARBA" id="ARBA00004691"/>
    </source>
</evidence>
<feature type="region of interest" description="RNA binding; important for wobble base 34 recognition" evidence="7">
    <location>
        <begin position="281"/>
        <end position="285"/>
    </location>
</feature>
<evidence type="ECO:0000259" key="8">
    <source>
        <dbReference type="Pfam" id="PF01702"/>
    </source>
</evidence>
<feature type="binding site" evidence="7">
    <location>
        <position position="316"/>
    </location>
    <ligand>
        <name>Zn(2+)</name>
        <dbReference type="ChEBI" id="CHEBI:29105"/>
    </ligand>
</feature>
<comment type="function">
    <text evidence="7">Catalyzes the base-exchange of a guanine (G) residue with the queuine precursor 7-aminomethyl-7-deazaguanine (PreQ1) at position 34 (anticodon wobble position) in tRNAs with GU(N) anticodons (tRNA-Asp, -Asn, -His and -Tyr). Catalysis occurs through a double-displacement mechanism. The nucleophile active site attacks the C1' of nucleotide 34 to detach the guanine base from the RNA, forming a covalent enzyme-RNA intermediate. The proton acceptor active site deprotonates the incoming PreQ1, allowing a nucleophilic attack on the C1' of the ribose to form the product. After dissociation, two additional enzymatic reactions on the tRNA convert PreQ1 to queuine (Q), resulting in the hypermodified nucleoside queuosine (7-(((4,5-cis-dihydroxy-2-cyclopenten-1-yl)amino)methyl)-7-deazaguanosine).</text>
</comment>
<comment type="pathway">
    <text evidence="1 7">tRNA modification; tRNA-queuosine biosynthesis.</text>
</comment>
<keyword evidence="4 7" id="KW-0819">tRNA processing</keyword>
<dbReference type="FunFam" id="3.20.20.105:FF:000001">
    <property type="entry name" value="Queuine tRNA-ribosyltransferase"/>
    <property type="match status" value="1"/>
</dbReference>
<organism evidence="9 10">
    <name type="scientific">Candidatus Electrothrix aarhusensis</name>
    <dbReference type="NCBI Taxonomy" id="1859131"/>
    <lineage>
        <taxon>Bacteria</taxon>
        <taxon>Pseudomonadati</taxon>
        <taxon>Thermodesulfobacteriota</taxon>
        <taxon>Desulfobulbia</taxon>
        <taxon>Desulfobulbales</taxon>
        <taxon>Desulfobulbaceae</taxon>
        <taxon>Candidatus Electrothrix</taxon>
    </lineage>
</organism>
<dbReference type="NCBIfam" id="TIGR00449">
    <property type="entry name" value="tgt_general"/>
    <property type="match status" value="1"/>
</dbReference>
<dbReference type="GO" id="GO:0005829">
    <property type="term" value="C:cytosol"/>
    <property type="evidence" value="ECO:0007669"/>
    <property type="project" value="TreeGrafter"/>
</dbReference>
<comment type="subunit">
    <text evidence="7">Homodimer. Within each dimer, one monomer is responsible for RNA recognition and catalysis, while the other monomer binds to the replacement base PreQ1.</text>
</comment>
<feature type="active site" description="Proton acceptor" evidence="7">
    <location>
        <position position="103"/>
    </location>
</feature>
<evidence type="ECO:0000256" key="7">
    <source>
        <dbReference type="HAMAP-Rule" id="MF_00168"/>
    </source>
</evidence>
<feature type="domain" description="tRNA-guanine(15) transglycosylase-like" evidence="8">
    <location>
        <begin position="26"/>
        <end position="378"/>
    </location>
</feature>
<reference evidence="9 10" key="1">
    <citation type="submission" date="2017-01" db="EMBL/GenBank/DDBJ databases">
        <title>The cable genome- insights into the physiology and evolution of filamentous bacteria capable of sulfide oxidation via long distance electron transfer.</title>
        <authorList>
            <person name="Schreiber L."/>
            <person name="Bjerg J.T."/>
            <person name="Boggild A."/>
            <person name="Van De Vossenberg J."/>
            <person name="Meysman F."/>
            <person name="Nielsen L.P."/>
            <person name="Schramm A."/>
            <person name="Kjeldsen K.U."/>
        </authorList>
    </citation>
    <scope>NUCLEOTIDE SEQUENCE [LARGE SCALE GENOMIC DNA]</scope>
    <source>
        <strain evidence="9">MCF</strain>
    </source>
</reference>
<keyword evidence="5 7" id="KW-0671">Queuosine biosynthesis</keyword>
<dbReference type="UniPathway" id="UPA00392"/>
<feature type="binding site" evidence="7">
    <location>
        <position position="314"/>
    </location>
    <ligand>
        <name>Zn(2+)</name>
        <dbReference type="ChEBI" id="CHEBI:29105"/>
    </ligand>
</feature>
<feature type="region of interest" description="RNA binding" evidence="7">
    <location>
        <begin position="257"/>
        <end position="263"/>
    </location>
</feature>
<feature type="active site" description="Nucleophile" evidence="7">
    <location>
        <position position="276"/>
    </location>
</feature>
<evidence type="ECO:0000313" key="10">
    <source>
        <dbReference type="Proteomes" id="UP000287853"/>
    </source>
</evidence>
<dbReference type="InterPro" id="IPR004803">
    <property type="entry name" value="TGT"/>
</dbReference>
<dbReference type="AlphaFoldDB" id="A0A444J2W1"/>